<organism evidence="2 3">
    <name type="scientific">Tepidanaerobacter acetatoxydans (strain DSM 21804 / JCM 16047 / Re1)</name>
    <dbReference type="NCBI Taxonomy" id="1209989"/>
    <lineage>
        <taxon>Bacteria</taxon>
        <taxon>Bacillati</taxon>
        <taxon>Bacillota</taxon>
        <taxon>Clostridia</taxon>
        <taxon>Thermosediminibacterales</taxon>
        <taxon>Tepidanaerobacteraceae</taxon>
        <taxon>Tepidanaerobacter</taxon>
    </lineage>
</organism>
<evidence type="ECO:0008006" key="4">
    <source>
        <dbReference type="Google" id="ProtNLM"/>
    </source>
</evidence>
<evidence type="ECO:0000256" key="1">
    <source>
        <dbReference type="SAM" id="Phobius"/>
    </source>
</evidence>
<dbReference type="EMBL" id="HF563609">
    <property type="protein sequence ID" value="CDI40723.1"/>
    <property type="molecule type" value="Genomic_DNA"/>
</dbReference>
<name>F4LVH6_TEPAE</name>
<keyword evidence="1" id="KW-0472">Membrane</keyword>
<dbReference type="HOGENOM" id="CLU_2072021_0_0_9"/>
<evidence type="ECO:0000313" key="2">
    <source>
        <dbReference type="EMBL" id="CDI40723.1"/>
    </source>
</evidence>
<dbReference type="RefSeq" id="WP_013778485.1">
    <property type="nucleotide sequence ID" value="NC_015519.1"/>
</dbReference>
<keyword evidence="3" id="KW-1185">Reference proteome</keyword>
<dbReference type="KEGG" id="tae:TepiRe1_1528"/>
<reference evidence="3" key="1">
    <citation type="journal article" date="2013" name="Genome Announc.">
        <title>First genome sequence of a syntrophic acetate-oxidizing bacterium, Tepidanaerobacter acetatoxydans strain Re1.</title>
        <authorList>
            <person name="Manzoor S."/>
            <person name="Bongcam-Rudloff E."/>
            <person name="Schnurer A."/>
            <person name="Muller B."/>
        </authorList>
    </citation>
    <scope>NUCLEOTIDE SEQUENCE [LARGE SCALE GENOMIC DNA]</scope>
    <source>
        <strain evidence="3">Re1</strain>
    </source>
</reference>
<dbReference type="AlphaFoldDB" id="F4LVH6"/>
<proteinExistence type="predicted"/>
<keyword evidence="1" id="KW-0812">Transmembrane</keyword>
<protein>
    <recommendedName>
        <fullName evidence="4">Prepilin-type N-terminal cleavage/methylation domain-containing protein</fullName>
    </recommendedName>
</protein>
<dbReference type="KEGG" id="tep:TepRe1_1416"/>
<dbReference type="Proteomes" id="UP000010802">
    <property type="component" value="Chromosome"/>
</dbReference>
<keyword evidence="1" id="KW-1133">Transmembrane helix</keyword>
<gene>
    <name evidence="2" type="ordered locus">TEPIRE1_1528</name>
</gene>
<dbReference type="eggNOG" id="COG4967">
    <property type="taxonomic scope" value="Bacteria"/>
</dbReference>
<feature type="transmembrane region" description="Helical" evidence="1">
    <location>
        <begin position="7"/>
        <end position="30"/>
    </location>
</feature>
<evidence type="ECO:0000313" key="3">
    <source>
        <dbReference type="Proteomes" id="UP000010802"/>
    </source>
</evidence>
<sequence length="118" mass="13195">MSEKGSTLIEIIIAVTILALITVPICALLSESVYSNLNVKEMMAATALAQDTIEELKGDSFNKIMAKLGEQEDRIEFNNHHFQRSVKVQIKKENLLKITVKVKGKNGEINLATYRGKY</sequence>
<dbReference type="STRING" id="1209989.TepRe1_1416"/>
<accession>F4LVH6</accession>